<reference evidence="1" key="1">
    <citation type="submission" date="2014-11" db="EMBL/GenBank/DDBJ databases">
        <authorList>
            <person name="Amaro Gonzalez C."/>
        </authorList>
    </citation>
    <scope>NUCLEOTIDE SEQUENCE</scope>
</reference>
<dbReference type="EMBL" id="GBXM01103825">
    <property type="protein sequence ID" value="JAH04752.1"/>
    <property type="molecule type" value="Transcribed_RNA"/>
</dbReference>
<proteinExistence type="predicted"/>
<protein>
    <submittedName>
        <fullName evidence="1">Uncharacterized protein</fullName>
    </submittedName>
</protein>
<name>A0A0E9PKF5_ANGAN</name>
<organism evidence="1">
    <name type="scientific">Anguilla anguilla</name>
    <name type="common">European freshwater eel</name>
    <name type="synonym">Muraena anguilla</name>
    <dbReference type="NCBI Taxonomy" id="7936"/>
    <lineage>
        <taxon>Eukaryota</taxon>
        <taxon>Metazoa</taxon>
        <taxon>Chordata</taxon>
        <taxon>Craniata</taxon>
        <taxon>Vertebrata</taxon>
        <taxon>Euteleostomi</taxon>
        <taxon>Actinopterygii</taxon>
        <taxon>Neopterygii</taxon>
        <taxon>Teleostei</taxon>
        <taxon>Anguilliformes</taxon>
        <taxon>Anguillidae</taxon>
        <taxon>Anguilla</taxon>
    </lineage>
</organism>
<dbReference type="EMBL" id="GBXM01000993">
    <property type="protein sequence ID" value="JAI07585.1"/>
    <property type="molecule type" value="Transcribed_RNA"/>
</dbReference>
<reference evidence="1" key="2">
    <citation type="journal article" date="2015" name="Fish Shellfish Immunol.">
        <title>Early steps in the European eel (Anguilla anguilla)-Vibrio vulnificus interaction in the gills: Role of the RtxA13 toxin.</title>
        <authorList>
            <person name="Callol A."/>
            <person name="Pajuelo D."/>
            <person name="Ebbesson L."/>
            <person name="Teles M."/>
            <person name="MacKenzie S."/>
            <person name="Amaro C."/>
        </authorList>
    </citation>
    <scope>NUCLEOTIDE SEQUENCE</scope>
</reference>
<dbReference type="EMBL" id="GBXM01000988">
    <property type="protein sequence ID" value="JAI07590.1"/>
    <property type="molecule type" value="Transcribed_RNA"/>
</dbReference>
<evidence type="ECO:0000313" key="1">
    <source>
        <dbReference type="EMBL" id="JAH04752.1"/>
    </source>
</evidence>
<accession>A0A0E9PKF5</accession>
<dbReference type="EMBL" id="GBXM01000990">
    <property type="protein sequence ID" value="JAI07588.1"/>
    <property type="molecule type" value="Transcribed_RNA"/>
</dbReference>
<sequence length="15" mass="1841">MFYLPSRLIIHLPQL</sequence>